<dbReference type="EMBL" id="AAUW01000009">
    <property type="protein sequence ID" value="EAV43446.1"/>
    <property type="molecule type" value="Genomic_DNA"/>
</dbReference>
<protein>
    <submittedName>
        <fullName evidence="1">Uncharacterized protein</fullName>
    </submittedName>
</protein>
<comment type="caution">
    <text evidence="1">The sequence shown here is derived from an EMBL/GenBank/DDBJ whole genome shotgun (WGS) entry which is preliminary data.</text>
</comment>
<organism evidence="1 2">
    <name type="scientific">Roseibium aggregatum (strain ATCC 25650 / DSM 13394 / JCM 20685 / NBRC 16684 / NCIMB 2208 / IAM 12614 / B1)</name>
    <name type="common">Stappia aggregata</name>
    <dbReference type="NCBI Taxonomy" id="384765"/>
    <lineage>
        <taxon>Bacteria</taxon>
        <taxon>Pseudomonadati</taxon>
        <taxon>Pseudomonadota</taxon>
        <taxon>Alphaproteobacteria</taxon>
        <taxon>Hyphomicrobiales</taxon>
        <taxon>Stappiaceae</taxon>
        <taxon>Roseibium</taxon>
    </lineage>
</organism>
<evidence type="ECO:0000313" key="1">
    <source>
        <dbReference type="EMBL" id="EAV43446.1"/>
    </source>
</evidence>
<dbReference type="Proteomes" id="UP000004848">
    <property type="component" value="Unassembled WGS sequence"/>
</dbReference>
<accession>A0NU44</accession>
<sequence>MLFRGFDVIFTKKLQRNSGCFFSRKSGLAAGENP</sequence>
<reference evidence="1 2" key="1">
    <citation type="submission" date="2006-05" db="EMBL/GenBank/DDBJ databases">
        <authorList>
            <person name="King G."/>
            <person name="Ferriera S."/>
            <person name="Johnson J."/>
            <person name="Kravitz S."/>
            <person name="Beeson K."/>
            <person name="Sutton G."/>
            <person name="Rogers Y.-H."/>
            <person name="Friedman R."/>
            <person name="Frazier M."/>
            <person name="Venter J.C."/>
        </authorList>
    </citation>
    <scope>NUCLEOTIDE SEQUENCE [LARGE SCALE GENOMIC DNA]</scope>
    <source>
        <strain evidence="2">ATCC 25650 / DSM 13394 / JCM 20685 / NBRC 16684 / NCIMB 2208 / IAM 12614 / B1</strain>
    </source>
</reference>
<proteinExistence type="predicted"/>
<evidence type="ECO:0000313" key="2">
    <source>
        <dbReference type="Proteomes" id="UP000004848"/>
    </source>
</evidence>
<dbReference type="AlphaFoldDB" id="A0NU44"/>
<gene>
    <name evidence="1" type="ORF">SIAM614_02176</name>
</gene>
<name>A0NU44_ROSAI</name>